<organism evidence="3 4">
    <name type="scientific">Capsicum annuum</name>
    <name type="common">Capsicum pepper</name>
    <dbReference type="NCBI Taxonomy" id="4072"/>
    <lineage>
        <taxon>Eukaryota</taxon>
        <taxon>Viridiplantae</taxon>
        <taxon>Streptophyta</taxon>
        <taxon>Embryophyta</taxon>
        <taxon>Tracheophyta</taxon>
        <taxon>Spermatophyta</taxon>
        <taxon>Magnoliopsida</taxon>
        <taxon>eudicotyledons</taxon>
        <taxon>Gunneridae</taxon>
        <taxon>Pentapetalae</taxon>
        <taxon>asterids</taxon>
        <taxon>lamiids</taxon>
        <taxon>Solanales</taxon>
        <taxon>Solanaceae</taxon>
        <taxon>Solanoideae</taxon>
        <taxon>Capsiceae</taxon>
        <taxon>Capsicum</taxon>
    </lineage>
</organism>
<dbReference type="PANTHER" id="PTHR32208">
    <property type="entry name" value="SECRETED PROTEIN-RELATED"/>
    <property type="match status" value="1"/>
</dbReference>
<accession>A0A2G2Z1W3</accession>
<dbReference type="STRING" id="4072.A0A2G2Z1W3"/>
<dbReference type="Pfam" id="PF07250">
    <property type="entry name" value="Glyoxal_oxid_N"/>
    <property type="match status" value="1"/>
</dbReference>
<dbReference type="EMBL" id="AYRZ02000007">
    <property type="protein sequence ID" value="PHT75891.1"/>
    <property type="molecule type" value="Genomic_DNA"/>
</dbReference>
<evidence type="ECO:0000313" key="4">
    <source>
        <dbReference type="Proteomes" id="UP000222542"/>
    </source>
</evidence>
<dbReference type="Gene3D" id="2.130.10.80">
    <property type="entry name" value="Galactose oxidase/kelch, beta-propeller"/>
    <property type="match status" value="1"/>
</dbReference>
<dbReference type="Gramene" id="PHT75891">
    <property type="protein sequence ID" value="PHT75891"/>
    <property type="gene ID" value="T459_19413"/>
</dbReference>
<dbReference type="InterPro" id="IPR037293">
    <property type="entry name" value="Gal_Oxidase_central_sf"/>
</dbReference>
<dbReference type="InterPro" id="IPR009880">
    <property type="entry name" value="Glyoxal_oxidase_N"/>
</dbReference>
<feature type="non-terminal residue" evidence="3">
    <location>
        <position position="238"/>
    </location>
</feature>
<feature type="region of interest" description="Disordered" evidence="1">
    <location>
        <begin position="75"/>
        <end position="96"/>
    </location>
</feature>
<dbReference type="AlphaFoldDB" id="A0A2G2Z1W3"/>
<feature type="domain" description="Glyoxal oxidase N-terminal" evidence="2">
    <location>
        <begin position="125"/>
        <end position="238"/>
    </location>
</feature>
<evidence type="ECO:0000313" key="3">
    <source>
        <dbReference type="EMBL" id="PHT75891.1"/>
    </source>
</evidence>
<gene>
    <name evidence="3" type="ORF">T459_19413</name>
</gene>
<dbReference type="Proteomes" id="UP000222542">
    <property type="component" value="Unassembled WGS sequence"/>
</dbReference>
<name>A0A2G2Z1W3_CAPAN</name>
<evidence type="ECO:0000256" key="1">
    <source>
        <dbReference type="SAM" id="MobiDB-lite"/>
    </source>
</evidence>
<reference evidence="3 4" key="1">
    <citation type="journal article" date="2014" name="Nat. Genet.">
        <title>Genome sequence of the hot pepper provides insights into the evolution of pungency in Capsicum species.</title>
        <authorList>
            <person name="Kim S."/>
            <person name="Park M."/>
            <person name="Yeom S.I."/>
            <person name="Kim Y.M."/>
            <person name="Lee J.M."/>
            <person name="Lee H.A."/>
            <person name="Seo E."/>
            <person name="Choi J."/>
            <person name="Cheong K."/>
            <person name="Kim K.T."/>
            <person name="Jung K."/>
            <person name="Lee G.W."/>
            <person name="Oh S.K."/>
            <person name="Bae C."/>
            <person name="Kim S.B."/>
            <person name="Lee H.Y."/>
            <person name="Kim S.Y."/>
            <person name="Kim M.S."/>
            <person name="Kang B.C."/>
            <person name="Jo Y.D."/>
            <person name="Yang H.B."/>
            <person name="Jeong H.J."/>
            <person name="Kang W.H."/>
            <person name="Kwon J.K."/>
            <person name="Shin C."/>
            <person name="Lim J.Y."/>
            <person name="Park J.H."/>
            <person name="Huh J.H."/>
            <person name="Kim J.S."/>
            <person name="Kim B.D."/>
            <person name="Cohen O."/>
            <person name="Paran I."/>
            <person name="Suh M.C."/>
            <person name="Lee S.B."/>
            <person name="Kim Y.K."/>
            <person name="Shin Y."/>
            <person name="Noh S.J."/>
            <person name="Park J."/>
            <person name="Seo Y.S."/>
            <person name="Kwon S.Y."/>
            <person name="Kim H.A."/>
            <person name="Park J.M."/>
            <person name="Kim H.J."/>
            <person name="Choi S.B."/>
            <person name="Bosland P.W."/>
            <person name="Reeves G."/>
            <person name="Jo S.H."/>
            <person name="Lee B.W."/>
            <person name="Cho H.T."/>
            <person name="Choi H.S."/>
            <person name="Lee M.S."/>
            <person name="Yu Y."/>
            <person name="Do Choi Y."/>
            <person name="Park B.S."/>
            <person name="van Deynze A."/>
            <person name="Ashrafi H."/>
            <person name="Hill T."/>
            <person name="Kim W.T."/>
            <person name="Pai H.S."/>
            <person name="Ahn H.K."/>
            <person name="Yeam I."/>
            <person name="Giovannoni J.J."/>
            <person name="Rose J.K."/>
            <person name="Sorensen I."/>
            <person name="Lee S.J."/>
            <person name="Kim R.W."/>
            <person name="Choi I.Y."/>
            <person name="Choi B.S."/>
            <person name="Lim J.S."/>
            <person name="Lee Y.H."/>
            <person name="Choi D."/>
        </authorList>
    </citation>
    <scope>NUCLEOTIDE SEQUENCE [LARGE SCALE GENOMIC DNA]</scope>
    <source>
        <strain evidence="4">cv. CM334</strain>
    </source>
</reference>
<reference evidence="3 4" key="2">
    <citation type="journal article" date="2017" name="Genome Biol.">
        <title>New reference genome sequences of hot pepper reveal the massive evolution of plant disease-resistance genes by retroduplication.</title>
        <authorList>
            <person name="Kim S."/>
            <person name="Park J."/>
            <person name="Yeom S.I."/>
            <person name="Kim Y.M."/>
            <person name="Seo E."/>
            <person name="Kim K.T."/>
            <person name="Kim M.S."/>
            <person name="Lee J.M."/>
            <person name="Cheong K."/>
            <person name="Shin H.S."/>
            <person name="Kim S.B."/>
            <person name="Han K."/>
            <person name="Lee J."/>
            <person name="Park M."/>
            <person name="Lee H.A."/>
            <person name="Lee H.Y."/>
            <person name="Lee Y."/>
            <person name="Oh S."/>
            <person name="Lee J.H."/>
            <person name="Choi E."/>
            <person name="Choi E."/>
            <person name="Lee S.E."/>
            <person name="Jeon J."/>
            <person name="Kim H."/>
            <person name="Choi G."/>
            <person name="Song H."/>
            <person name="Lee J."/>
            <person name="Lee S.C."/>
            <person name="Kwon J.K."/>
            <person name="Lee H.Y."/>
            <person name="Koo N."/>
            <person name="Hong Y."/>
            <person name="Kim R.W."/>
            <person name="Kang W.H."/>
            <person name="Huh J.H."/>
            <person name="Kang B.C."/>
            <person name="Yang T.J."/>
            <person name="Lee Y.H."/>
            <person name="Bennetzen J.L."/>
            <person name="Choi D."/>
        </authorList>
    </citation>
    <scope>NUCLEOTIDE SEQUENCE [LARGE SCALE GENOMIC DNA]</scope>
    <source>
        <strain evidence="4">cv. CM334</strain>
    </source>
</reference>
<sequence length="238" mass="26384">MVIYIKAFVLPPLLFVSSYARNKHIDLGFDNADDSSLGVNVDVSPEAILKFIDGKNKQKKSKKKSMKHELIFSNPFPIPRKQENPEEEAPLDPPVIGVSNPKPDFETENRGAWIIHSQNAGVAAMHIQLMPNNKAIWFDTINLRPSAIQNNPPFCKLVSDRPGEIDCWSHGVQYDVESGQATTSKIMTDTWCSEVGLSSTGDLVSTGGYQEGIYSIRLMNPCDNCDFQENANGLAAMR</sequence>
<dbReference type="PANTHER" id="PTHR32208:SF93">
    <property type="entry name" value="ALDEHYDE OXIDASE GLOX1"/>
    <property type="match status" value="1"/>
</dbReference>
<comment type="caution">
    <text evidence="3">The sequence shown here is derived from an EMBL/GenBank/DDBJ whole genome shotgun (WGS) entry which is preliminary data.</text>
</comment>
<protein>
    <recommendedName>
        <fullName evidence="2">Glyoxal oxidase N-terminal domain-containing protein</fullName>
    </recommendedName>
</protein>
<keyword evidence="4" id="KW-1185">Reference proteome</keyword>
<proteinExistence type="predicted"/>
<evidence type="ECO:0000259" key="2">
    <source>
        <dbReference type="Pfam" id="PF07250"/>
    </source>
</evidence>